<dbReference type="EMBL" id="BTGU01010878">
    <property type="protein sequence ID" value="GMN74432.1"/>
    <property type="molecule type" value="Genomic_DNA"/>
</dbReference>
<feature type="region of interest" description="Disordered" evidence="1">
    <location>
        <begin position="1"/>
        <end position="62"/>
    </location>
</feature>
<evidence type="ECO:0000256" key="1">
    <source>
        <dbReference type="SAM" id="MobiDB-lite"/>
    </source>
</evidence>
<proteinExistence type="predicted"/>
<dbReference type="Proteomes" id="UP001187192">
    <property type="component" value="Unassembled WGS sequence"/>
</dbReference>
<reference evidence="2" key="1">
    <citation type="submission" date="2023-07" db="EMBL/GenBank/DDBJ databases">
        <title>draft genome sequence of fig (Ficus carica).</title>
        <authorList>
            <person name="Takahashi T."/>
            <person name="Nishimura K."/>
        </authorList>
    </citation>
    <scope>NUCLEOTIDE SEQUENCE</scope>
</reference>
<accession>A0AA88EGA5</accession>
<evidence type="ECO:0000313" key="2">
    <source>
        <dbReference type="EMBL" id="GMN74432.1"/>
    </source>
</evidence>
<comment type="caution">
    <text evidence="2">The sequence shown here is derived from an EMBL/GenBank/DDBJ whole genome shotgun (WGS) entry which is preliminary data.</text>
</comment>
<organism evidence="2 3">
    <name type="scientific">Ficus carica</name>
    <name type="common">Common fig</name>
    <dbReference type="NCBI Taxonomy" id="3494"/>
    <lineage>
        <taxon>Eukaryota</taxon>
        <taxon>Viridiplantae</taxon>
        <taxon>Streptophyta</taxon>
        <taxon>Embryophyta</taxon>
        <taxon>Tracheophyta</taxon>
        <taxon>Spermatophyta</taxon>
        <taxon>Magnoliopsida</taxon>
        <taxon>eudicotyledons</taxon>
        <taxon>Gunneridae</taxon>
        <taxon>Pentapetalae</taxon>
        <taxon>rosids</taxon>
        <taxon>fabids</taxon>
        <taxon>Rosales</taxon>
        <taxon>Moraceae</taxon>
        <taxon>Ficeae</taxon>
        <taxon>Ficus</taxon>
    </lineage>
</organism>
<keyword evidence="3" id="KW-1185">Reference proteome</keyword>
<gene>
    <name evidence="2" type="ORF">TIFTF001_052375</name>
</gene>
<evidence type="ECO:0000313" key="3">
    <source>
        <dbReference type="Proteomes" id="UP001187192"/>
    </source>
</evidence>
<dbReference type="AlphaFoldDB" id="A0AA88EGA5"/>
<name>A0AA88EGA5_FICCA</name>
<protein>
    <submittedName>
        <fullName evidence="2">Uncharacterized protein</fullName>
    </submittedName>
</protein>
<feature type="non-terminal residue" evidence="2">
    <location>
        <position position="1"/>
    </location>
</feature>
<sequence length="86" mass="9006">GTARGLGSRTRSARLPPECGCQARGLGGYRTGTHSGGESTPPTETETERAGPGCLGRGRASKVKETAKKALPWLKRNTSILTKGLR</sequence>